<reference evidence="5 7" key="1">
    <citation type="submission" date="2014-12" db="EMBL/GenBank/DDBJ databases">
        <title>Draft genome sequences of 29 type strains of Enterococci.</title>
        <authorList>
            <person name="Zhong Z."/>
            <person name="Sun Z."/>
            <person name="Liu W."/>
            <person name="Zhang W."/>
            <person name="Zhang H."/>
        </authorList>
    </citation>
    <scope>NUCLEOTIDE SEQUENCE [LARGE SCALE GENOMIC DNA]</scope>
    <source>
        <strain evidence="5 7">DSM 22801</strain>
    </source>
</reference>
<dbReference type="GO" id="GO:0004497">
    <property type="term" value="F:monooxygenase activity"/>
    <property type="evidence" value="ECO:0007669"/>
    <property type="project" value="UniProtKB-KW"/>
</dbReference>
<keyword evidence="2" id="KW-0503">Monooxygenase</keyword>
<dbReference type="Proteomes" id="UP000183039">
    <property type="component" value="Unassembled WGS sequence"/>
</dbReference>
<evidence type="ECO:0000313" key="6">
    <source>
        <dbReference type="Proteomes" id="UP000065511"/>
    </source>
</evidence>
<dbReference type="Proteomes" id="UP000065511">
    <property type="component" value="Chromosome"/>
</dbReference>
<dbReference type="Pfam" id="PF00296">
    <property type="entry name" value="Bac_luciferase"/>
    <property type="match status" value="1"/>
</dbReference>
<dbReference type="PANTHER" id="PTHR30137">
    <property type="entry name" value="LUCIFERASE-LIKE MONOOXYGENASE"/>
    <property type="match status" value="1"/>
</dbReference>
<keyword evidence="6" id="KW-1185">Reference proteome</keyword>
<evidence type="ECO:0000313" key="7">
    <source>
        <dbReference type="Proteomes" id="UP000183039"/>
    </source>
</evidence>
<gene>
    <name evidence="4" type="ORF">ATZ33_14295</name>
    <name evidence="5" type="ORF">RV15_GL000185</name>
</gene>
<dbReference type="InterPro" id="IPR011251">
    <property type="entry name" value="Luciferase-like_dom"/>
</dbReference>
<evidence type="ECO:0000256" key="1">
    <source>
        <dbReference type="ARBA" id="ARBA00023002"/>
    </source>
</evidence>
<dbReference type="KEGG" id="ess:ATZ33_14295"/>
<dbReference type="PANTHER" id="PTHR30137:SF8">
    <property type="entry name" value="BLR5498 PROTEIN"/>
    <property type="match status" value="1"/>
</dbReference>
<dbReference type="RefSeq" id="WP_071876173.1">
    <property type="nucleotide sequence ID" value="NZ_JXLC01000001.1"/>
</dbReference>
<name>A0A0S3KDY1_9ENTE</name>
<dbReference type="EMBL" id="JXLC01000001">
    <property type="protein sequence ID" value="OJG93583.1"/>
    <property type="molecule type" value="Genomic_DNA"/>
</dbReference>
<dbReference type="EMBL" id="CP013614">
    <property type="protein sequence ID" value="ALS02506.1"/>
    <property type="molecule type" value="Genomic_DNA"/>
</dbReference>
<proteinExistence type="predicted"/>
<feature type="domain" description="Luciferase-like" evidence="3">
    <location>
        <begin position="17"/>
        <end position="318"/>
    </location>
</feature>
<dbReference type="SUPFAM" id="SSF51679">
    <property type="entry name" value="Bacterial luciferase-like"/>
    <property type="match status" value="1"/>
</dbReference>
<keyword evidence="1" id="KW-0560">Oxidoreductase</keyword>
<sequence>MNKKMNEKFGIDSSKGMEIGLYSLGDHVKNPMTGKLISEQQRINDIIEAAKFADEAGIDVFGVGESHQSHFIGQANQVILSAIAAQTKDIKISSSVTVLSTNDPVRVYEEYATLDLISNGRAEIVAGRGSRVGVYELLGFDLKDYEELFEEKMHLLKLLNEAAPNERMNWEGAFRAPLQNAEILPQPLRGQLPVWRAVGGPADSAIKAGLDGIPMMLTTLAGPAPIFKRAVDAYRLSLTEAGYDEKEFPLATTSLFYVAETGSQARKEMYPFLNAGWSAIRGGTYPKQHFAQSQDTRDTLMVGGVNEIIEKMLYQYELYGHQRFMAQIDFGGIPLDLVKKNIELIATKVMPEVKKYTKE</sequence>
<dbReference type="GO" id="GO:0005829">
    <property type="term" value="C:cytosol"/>
    <property type="evidence" value="ECO:0007669"/>
    <property type="project" value="TreeGrafter"/>
</dbReference>
<evidence type="ECO:0000313" key="5">
    <source>
        <dbReference type="EMBL" id="OJG93583.1"/>
    </source>
</evidence>
<organism evidence="5 7">
    <name type="scientific">Enterococcus silesiacus</name>
    <dbReference type="NCBI Taxonomy" id="332949"/>
    <lineage>
        <taxon>Bacteria</taxon>
        <taxon>Bacillati</taxon>
        <taxon>Bacillota</taxon>
        <taxon>Bacilli</taxon>
        <taxon>Lactobacillales</taxon>
        <taxon>Enterococcaceae</taxon>
        <taxon>Enterococcus</taxon>
    </lineage>
</organism>
<protein>
    <submittedName>
        <fullName evidence="4">Luciferase</fullName>
    </submittedName>
</protein>
<dbReference type="OrthoDB" id="9776438at2"/>
<accession>A0A0S3KDY1</accession>
<dbReference type="InterPro" id="IPR050766">
    <property type="entry name" value="Bact_Lucif_Oxidored"/>
</dbReference>
<dbReference type="GO" id="GO:0016705">
    <property type="term" value="F:oxidoreductase activity, acting on paired donors, with incorporation or reduction of molecular oxygen"/>
    <property type="evidence" value="ECO:0007669"/>
    <property type="project" value="InterPro"/>
</dbReference>
<evidence type="ECO:0000313" key="4">
    <source>
        <dbReference type="EMBL" id="ALS02506.1"/>
    </source>
</evidence>
<evidence type="ECO:0000256" key="2">
    <source>
        <dbReference type="ARBA" id="ARBA00023033"/>
    </source>
</evidence>
<dbReference type="AlphaFoldDB" id="A0A0S3KDY1"/>
<evidence type="ECO:0000259" key="3">
    <source>
        <dbReference type="Pfam" id="PF00296"/>
    </source>
</evidence>
<dbReference type="InterPro" id="IPR036661">
    <property type="entry name" value="Luciferase-like_sf"/>
</dbReference>
<dbReference type="Gene3D" id="3.20.20.30">
    <property type="entry name" value="Luciferase-like domain"/>
    <property type="match status" value="1"/>
</dbReference>
<reference evidence="4 6" key="2">
    <citation type="submission" date="2015-12" db="EMBL/GenBank/DDBJ databases">
        <authorList>
            <person name="Lauer A."/>
            <person name="Humrighouse B."/>
            <person name="Loparev V."/>
            <person name="Shewmaker P.L."/>
            <person name="Whitney A.M."/>
            <person name="McLaughlin R.W."/>
        </authorList>
    </citation>
    <scope>NUCLEOTIDE SEQUENCE [LARGE SCALE GENOMIC DNA]</scope>
    <source>
        <strain evidence="4 6">LMG 23085</strain>
    </source>
</reference>